<feature type="region of interest" description="Disordered" evidence="4">
    <location>
        <begin position="315"/>
        <end position="340"/>
    </location>
</feature>
<keyword evidence="5" id="KW-0472">Membrane</keyword>
<feature type="transmembrane region" description="Helical" evidence="5">
    <location>
        <begin position="276"/>
        <end position="296"/>
    </location>
</feature>
<dbReference type="InterPro" id="IPR001079">
    <property type="entry name" value="Galectin_CRD"/>
</dbReference>
<feature type="transmembrane region" description="Helical" evidence="5">
    <location>
        <begin position="233"/>
        <end position="256"/>
    </location>
</feature>
<dbReference type="InterPro" id="IPR013320">
    <property type="entry name" value="ConA-like_dom_sf"/>
</dbReference>
<evidence type="ECO:0000256" key="3">
    <source>
        <dbReference type="RuleBase" id="RU102079"/>
    </source>
</evidence>
<dbReference type="CDD" id="cd00070">
    <property type="entry name" value="GLECT"/>
    <property type="match status" value="1"/>
</dbReference>
<keyword evidence="1 3" id="KW-0430">Lectin</keyword>
<dbReference type="Proteomes" id="UP000728032">
    <property type="component" value="Unassembled WGS sequence"/>
</dbReference>
<feature type="compositionally biased region" description="Low complexity" evidence="4">
    <location>
        <begin position="183"/>
        <end position="192"/>
    </location>
</feature>
<dbReference type="GO" id="GO:0016936">
    <property type="term" value="F:galactoside binding"/>
    <property type="evidence" value="ECO:0007669"/>
    <property type="project" value="TreeGrafter"/>
</dbReference>
<dbReference type="GO" id="GO:0030246">
    <property type="term" value="F:carbohydrate binding"/>
    <property type="evidence" value="ECO:0007669"/>
    <property type="project" value="UniProtKB-UniRule"/>
</dbReference>
<evidence type="ECO:0000313" key="7">
    <source>
        <dbReference type="EMBL" id="CAD7639358.1"/>
    </source>
</evidence>
<dbReference type="Pfam" id="PF00337">
    <property type="entry name" value="Gal-bind_lectin"/>
    <property type="match status" value="1"/>
</dbReference>
<name>A0A7R9LFD7_9ACAR</name>
<evidence type="ECO:0000256" key="1">
    <source>
        <dbReference type="ARBA" id="ARBA00022734"/>
    </source>
</evidence>
<dbReference type="Gene3D" id="2.60.120.200">
    <property type="match status" value="1"/>
</dbReference>
<dbReference type="SMART" id="SM00908">
    <property type="entry name" value="Gal-bind_lectin"/>
    <property type="match status" value="1"/>
</dbReference>
<keyword evidence="5" id="KW-0812">Transmembrane</keyword>
<dbReference type="OrthoDB" id="6251307at2759"/>
<proteinExistence type="predicted"/>
<sequence>MTYNPLIPYCDRISHPLSPGTLIRITGTPNPSARCFAINLQCGPSVNPRDDIALHLSPVFTPPPRVVRNSLQTQRWGPEESFGGFPFMSGQPFEVMVLIDSDHFKIAINGSHFTEFRHRLPLQRITHLSIDGDVTIGSITYEGTPQPSYAPPSAPMTGAPPYPMGAPQMPAYSSAPAYATGAPYQSQPSYPNQNPPIYPTGGYPQASYPTTSYPTVTPHLDIRFHSPGHQSKGILGGALGGTLGGLAAGAAASSIGSAILGKHHGMGKQHKHSSPIPIGGLVAGAGAAALGAAVLTGHHPFKKAKKLFKHKGFKHKGWHKPKFGKWKHKGWSSGSSSEEE</sequence>
<dbReference type="InterPro" id="IPR044156">
    <property type="entry name" value="Galectin-like"/>
</dbReference>
<evidence type="ECO:0000313" key="8">
    <source>
        <dbReference type="Proteomes" id="UP000728032"/>
    </source>
</evidence>
<evidence type="ECO:0000256" key="5">
    <source>
        <dbReference type="SAM" id="Phobius"/>
    </source>
</evidence>
<dbReference type="EMBL" id="CAJPVJ010000400">
    <property type="protein sequence ID" value="CAG2162345.1"/>
    <property type="molecule type" value="Genomic_DNA"/>
</dbReference>
<dbReference type="SMART" id="SM00276">
    <property type="entry name" value="GLECT"/>
    <property type="match status" value="1"/>
</dbReference>
<dbReference type="PROSITE" id="PS51304">
    <property type="entry name" value="GALECTIN"/>
    <property type="match status" value="1"/>
</dbReference>
<keyword evidence="2" id="KW-0677">Repeat</keyword>
<protein>
    <recommendedName>
        <fullName evidence="3">Galectin</fullName>
    </recommendedName>
</protein>
<feature type="compositionally biased region" description="Basic residues" evidence="4">
    <location>
        <begin position="315"/>
        <end position="330"/>
    </location>
</feature>
<feature type="compositionally biased region" description="Low complexity" evidence="4">
    <location>
        <begin position="331"/>
        <end position="340"/>
    </location>
</feature>
<reference evidence="7" key="1">
    <citation type="submission" date="2020-11" db="EMBL/GenBank/DDBJ databases">
        <authorList>
            <person name="Tran Van P."/>
        </authorList>
    </citation>
    <scope>NUCLEOTIDE SEQUENCE</scope>
</reference>
<dbReference type="EMBL" id="OC915225">
    <property type="protein sequence ID" value="CAD7639358.1"/>
    <property type="molecule type" value="Genomic_DNA"/>
</dbReference>
<dbReference type="FunFam" id="2.60.120.200:FF:000124">
    <property type="entry name" value="Galectin-4"/>
    <property type="match status" value="1"/>
</dbReference>
<dbReference type="AlphaFoldDB" id="A0A7R9LFD7"/>
<keyword evidence="8" id="KW-1185">Reference proteome</keyword>
<feature type="region of interest" description="Disordered" evidence="4">
    <location>
        <begin position="182"/>
        <end position="204"/>
    </location>
</feature>
<accession>A0A7R9LFD7</accession>
<dbReference type="SUPFAM" id="SSF49899">
    <property type="entry name" value="Concanavalin A-like lectins/glucanases"/>
    <property type="match status" value="1"/>
</dbReference>
<dbReference type="PANTHER" id="PTHR11346">
    <property type="entry name" value="GALECTIN"/>
    <property type="match status" value="1"/>
</dbReference>
<evidence type="ECO:0000256" key="2">
    <source>
        <dbReference type="ARBA" id="ARBA00022737"/>
    </source>
</evidence>
<dbReference type="PANTHER" id="PTHR11346:SF176">
    <property type="entry name" value="32 KDA BETA-GALACTOSIDE-BINDING LECTIN LEC-3"/>
    <property type="match status" value="1"/>
</dbReference>
<keyword evidence="5" id="KW-1133">Transmembrane helix</keyword>
<evidence type="ECO:0000256" key="4">
    <source>
        <dbReference type="SAM" id="MobiDB-lite"/>
    </source>
</evidence>
<feature type="domain" description="Galectin" evidence="6">
    <location>
        <begin position="9"/>
        <end position="142"/>
    </location>
</feature>
<gene>
    <name evidence="7" type="ORF">ONB1V03_LOCUS1941</name>
</gene>
<evidence type="ECO:0000259" key="6">
    <source>
        <dbReference type="PROSITE" id="PS51304"/>
    </source>
</evidence>
<organism evidence="7">
    <name type="scientific">Oppiella nova</name>
    <dbReference type="NCBI Taxonomy" id="334625"/>
    <lineage>
        <taxon>Eukaryota</taxon>
        <taxon>Metazoa</taxon>
        <taxon>Ecdysozoa</taxon>
        <taxon>Arthropoda</taxon>
        <taxon>Chelicerata</taxon>
        <taxon>Arachnida</taxon>
        <taxon>Acari</taxon>
        <taxon>Acariformes</taxon>
        <taxon>Sarcoptiformes</taxon>
        <taxon>Oribatida</taxon>
        <taxon>Brachypylina</taxon>
        <taxon>Oppioidea</taxon>
        <taxon>Oppiidae</taxon>
        <taxon>Oppiella</taxon>
    </lineage>
</organism>